<dbReference type="InterPro" id="IPR000792">
    <property type="entry name" value="Tscrpt_reg_LuxR_C"/>
</dbReference>
<accession>A0ABV1JIH4</accession>
<feature type="transmembrane region" description="Helical" evidence="4">
    <location>
        <begin position="37"/>
        <end position="56"/>
    </location>
</feature>
<dbReference type="Gene3D" id="1.10.10.10">
    <property type="entry name" value="Winged helix-like DNA-binding domain superfamily/Winged helix DNA-binding domain"/>
    <property type="match status" value="1"/>
</dbReference>
<evidence type="ECO:0000313" key="6">
    <source>
        <dbReference type="EMBL" id="MEQ3363887.1"/>
    </source>
</evidence>
<proteinExistence type="predicted"/>
<reference evidence="6 7" key="1">
    <citation type="submission" date="2024-04" db="EMBL/GenBank/DDBJ databases">
        <title>Human intestinal bacterial collection.</title>
        <authorList>
            <person name="Pauvert C."/>
            <person name="Hitch T.C.A."/>
            <person name="Clavel T."/>
        </authorList>
    </citation>
    <scope>NUCLEOTIDE SEQUENCE [LARGE SCALE GENOMIC DNA]</scope>
    <source>
        <strain evidence="6 7">CLA-KB-H42</strain>
    </source>
</reference>
<keyword evidence="7" id="KW-1185">Reference proteome</keyword>
<dbReference type="Proteomes" id="UP001487305">
    <property type="component" value="Unassembled WGS sequence"/>
</dbReference>
<feature type="transmembrane region" description="Helical" evidence="4">
    <location>
        <begin position="143"/>
        <end position="176"/>
    </location>
</feature>
<evidence type="ECO:0000256" key="3">
    <source>
        <dbReference type="ARBA" id="ARBA00023163"/>
    </source>
</evidence>
<comment type="caution">
    <text evidence="6">The sequence shown here is derived from an EMBL/GenBank/DDBJ whole genome shotgun (WGS) entry which is preliminary data.</text>
</comment>
<feature type="transmembrane region" description="Helical" evidence="4">
    <location>
        <begin position="77"/>
        <end position="100"/>
    </location>
</feature>
<sequence length="340" mass="37288">MLTTFEEGDVEKTLLSVLLLTGTIIALAIGLLDSYSYIAIVTFPIVSLLCYLRTALPGKRAVSKTRTPVSQTSYPKHFAVGLAKTVLAFALVSFTWQMFAGTLGIEPSTKEILFAFGFILSALLIQLFTQYSPSIDLSLSTRWAFPIIAAGLLCELLDAPFLAPLACLAFACAHAFLETTMRMQAIRADQQANLPSPEIMGWGFAAISLGAVIGELAFLAAEPLFIDEKTIVVPALLVALVFASAFLSGNPERADEARSSRESCAIEIVDRARMMAERYALTKREHEILVFLLEGRSHPYIRDALYLSRSTVDTHVRHIYRKTNVNSKQELIDLSKAMSG</sequence>
<dbReference type="PANTHER" id="PTHR44688">
    <property type="entry name" value="DNA-BINDING TRANSCRIPTIONAL ACTIVATOR DEVR_DOSR"/>
    <property type="match status" value="1"/>
</dbReference>
<feature type="transmembrane region" description="Helical" evidence="4">
    <location>
        <begin position="199"/>
        <end position="219"/>
    </location>
</feature>
<keyword evidence="4" id="KW-0812">Transmembrane</keyword>
<dbReference type="PROSITE" id="PS50043">
    <property type="entry name" value="HTH_LUXR_2"/>
    <property type="match status" value="1"/>
</dbReference>
<gene>
    <name evidence="6" type="ORF">AAA083_12955</name>
</gene>
<evidence type="ECO:0000256" key="2">
    <source>
        <dbReference type="ARBA" id="ARBA00023125"/>
    </source>
</evidence>
<keyword evidence="1" id="KW-0805">Transcription regulation</keyword>
<dbReference type="SMART" id="SM00421">
    <property type="entry name" value="HTH_LUXR"/>
    <property type="match status" value="1"/>
</dbReference>
<keyword evidence="2" id="KW-0238">DNA-binding</keyword>
<keyword evidence="4" id="KW-1133">Transmembrane helix</keyword>
<feature type="domain" description="HTH luxR-type" evidence="5">
    <location>
        <begin position="274"/>
        <end position="339"/>
    </location>
</feature>
<dbReference type="EMBL" id="JBBNOP010000013">
    <property type="protein sequence ID" value="MEQ3363887.1"/>
    <property type="molecule type" value="Genomic_DNA"/>
</dbReference>
<dbReference type="CDD" id="cd06170">
    <property type="entry name" value="LuxR_C_like"/>
    <property type="match status" value="1"/>
</dbReference>
<evidence type="ECO:0000256" key="4">
    <source>
        <dbReference type="SAM" id="Phobius"/>
    </source>
</evidence>
<dbReference type="PRINTS" id="PR00038">
    <property type="entry name" value="HTHLUXR"/>
</dbReference>
<keyword evidence="3" id="KW-0804">Transcription</keyword>
<dbReference type="SUPFAM" id="SSF46894">
    <property type="entry name" value="C-terminal effector domain of the bipartite response regulators"/>
    <property type="match status" value="1"/>
</dbReference>
<evidence type="ECO:0000256" key="1">
    <source>
        <dbReference type="ARBA" id="ARBA00023015"/>
    </source>
</evidence>
<organism evidence="6 7">
    <name type="scientific">Raoultibacter massiliensis</name>
    <dbReference type="NCBI Taxonomy" id="1852371"/>
    <lineage>
        <taxon>Bacteria</taxon>
        <taxon>Bacillati</taxon>
        <taxon>Actinomycetota</taxon>
        <taxon>Coriobacteriia</taxon>
        <taxon>Eggerthellales</taxon>
        <taxon>Eggerthellaceae</taxon>
        <taxon>Raoultibacter</taxon>
    </lineage>
</organism>
<dbReference type="RefSeq" id="WP_180963661.1">
    <property type="nucleotide sequence ID" value="NZ_LT962671.1"/>
</dbReference>
<dbReference type="InterPro" id="IPR036388">
    <property type="entry name" value="WH-like_DNA-bd_sf"/>
</dbReference>
<protein>
    <submittedName>
        <fullName evidence="6">Helix-turn-helix transcriptional regulator</fullName>
    </submittedName>
</protein>
<evidence type="ECO:0000259" key="5">
    <source>
        <dbReference type="PROSITE" id="PS50043"/>
    </source>
</evidence>
<dbReference type="InterPro" id="IPR016032">
    <property type="entry name" value="Sig_transdc_resp-reg_C-effctor"/>
</dbReference>
<feature type="transmembrane region" description="Helical" evidence="4">
    <location>
        <begin position="12"/>
        <end position="31"/>
    </location>
</feature>
<feature type="transmembrane region" description="Helical" evidence="4">
    <location>
        <begin position="231"/>
        <end position="249"/>
    </location>
</feature>
<evidence type="ECO:0000313" key="7">
    <source>
        <dbReference type="Proteomes" id="UP001487305"/>
    </source>
</evidence>
<name>A0ABV1JIH4_9ACTN</name>
<keyword evidence="4" id="KW-0472">Membrane</keyword>
<dbReference type="PANTHER" id="PTHR44688:SF16">
    <property type="entry name" value="DNA-BINDING TRANSCRIPTIONAL ACTIVATOR DEVR_DOSR"/>
    <property type="match status" value="1"/>
</dbReference>
<dbReference type="Pfam" id="PF00196">
    <property type="entry name" value="GerE"/>
    <property type="match status" value="1"/>
</dbReference>